<evidence type="ECO:0000259" key="1">
    <source>
        <dbReference type="Pfam" id="PF03432"/>
    </source>
</evidence>
<dbReference type="InterPro" id="IPR005094">
    <property type="entry name" value="Endonuclease_MobA/VirD2"/>
</dbReference>
<dbReference type="AlphaFoldDB" id="A0A317F402"/>
<comment type="caution">
    <text evidence="2">The sequence shown here is derived from an EMBL/GenBank/DDBJ whole genome shotgun (WGS) entry which is preliminary data.</text>
</comment>
<proteinExistence type="predicted"/>
<dbReference type="EMBL" id="QGNY01000003">
    <property type="protein sequence ID" value="PWS32218.1"/>
    <property type="molecule type" value="Genomic_DNA"/>
</dbReference>
<organism evidence="2 3">
    <name type="scientific">Pedobacter paludis</name>
    <dbReference type="NCBI Taxonomy" id="2203212"/>
    <lineage>
        <taxon>Bacteria</taxon>
        <taxon>Pseudomonadati</taxon>
        <taxon>Bacteroidota</taxon>
        <taxon>Sphingobacteriia</taxon>
        <taxon>Sphingobacteriales</taxon>
        <taxon>Sphingobacteriaceae</taxon>
        <taxon>Pedobacter</taxon>
    </lineage>
</organism>
<evidence type="ECO:0000313" key="2">
    <source>
        <dbReference type="EMBL" id="PWS32218.1"/>
    </source>
</evidence>
<dbReference type="RefSeq" id="WP_109929665.1">
    <property type="nucleotide sequence ID" value="NZ_QGNY01000003.1"/>
</dbReference>
<protein>
    <submittedName>
        <fullName evidence="2">Relaxase</fullName>
    </submittedName>
</protein>
<sequence length="427" mass="48542">MIAIVSSPDSMRKAMNYNEKKVDKNRAEFIHSNGYLKELAELNFYDKEEGLLRLMSRSEATSNCLHISLNFSVNDDLDRNKLIQITDDYMERIGFGDQPYLVYQHFDAAHPHVHVLTTNIKPDGKRIDTFRIGAGKSWTATRALEGIYGLTVATDQEMKESYTLKPVDLKRIVAGKSEVRSEINNILRTVPHKYAYTSLEEYNAILRQYNVFADRGSQNSRVFQSGGLLYTVLDDKCKPATKPIKASRFYPSPTMAFLQERFKQNAIRRLPFKKHIRQLIDAYFHSSNVSISGLVNDLSTKGIYTQLNINAQGFLYGVTFVDNIKKCAFIGSDLGKGYSASALQKRIEEKQAATEKLTPGNENLMAANKVPPSSDLGRLSSGHFAAKSFLPDESESFLDILLRSEYSYEPLPYQLRRTARKKRKRKN</sequence>
<dbReference type="OrthoDB" id="915634at2"/>
<reference evidence="3" key="1">
    <citation type="submission" date="2018-05" db="EMBL/GenBank/DDBJ databases">
        <title>Pedobacter paludis sp. nov., isolated from wetland soil.</title>
        <authorList>
            <person name="Zhang Y."/>
        </authorList>
    </citation>
    <scope>NUCLEOTIDE SEQUENCE [LARGE SCALE GENOMIC DNA]</scope>
    <source>
        <strain evidence="3">R-8</strain>
    </source>
</reference>
<gene>
    <name evidence="2" type="ORF">DF947_10645</name>
</gene>
<dbReference type="Pfam" id="PF03432">
    <property type="entry name" value="Relaxase"/>
    <property type="match status" value="1"/>
</dbReference>
<feature type="domain" description="MobA/VirD2-like nuclease" evidence="1">
    <location>
        <begin position="17"/>
        <end position="150"/>
    </location>
</feature>
<evidence type="ECO:0000313" key="3">
    <source>
        <dbReference type="Proteomes" id="UP000245391"/>
    </source>
</evidence>
<accession>A0A317F402</accession>
<name>A0A317F402_9SPHI</name>
<dbReference type="Proteomes" id="UP000245391">
    <property type="component" value="Unassembled WGS sequence"/>
</dbReference>
<keyword evidence="3" id="KW-1185">Reference proteome</keyword>